<comment type="caution">
    <text evidence="4">The sequence shown here is derived from an EMBL/GenBank/DDBJ whole genome shotgun (WGS) entry which is preliminary data.</text>
</comment>
<keyword evidence="1 3" id="KW-0963">Cytoplasm</keyword>
<dbReference type="SUPFAM" id="SSF74982">
    <property type="entry name" value="Small protein B (SmpB)"/>
    <property type="match status" value="1"/>
</dbReference>
<dbReference type="CDD" id="cd09294">
    <property type="entry name" value="SmpB"/>
    <property type="match status" value="1"/>
</dbReference>
<dbReference type="PANTHER" id="PTHR30308">
    <property type="entry name" value="TMRNA-BINDING COMPONENT OF TRANS-TRANSLATION TAGGING COMPLEX"/>
    <property type="match status" value="1"/>
</dbReference>
<dbReference type="PANTHER" id="PTHR30308:SF2">
    <property type="entry name" value="SSRA-BINDING PROTEIN"/>
    <property type="match status" value="1"/>
</dbReference>
<organism evidence="4 5">
    <name type="scientific">Muricaecibacterium torontonense</name>
    <dbReference type="NCBI Taxonomy" id="3032871"/>
    <lineage>
        <taxon>Bacteria</taxon>
        <taxon>Bacillati</taxon>
        <taxon>Actinomycetota</taxon>
        <taxon>Coriobacteriia</taxon>
        <taxon>Coriobacteriales</taxon>
        <taxon>Atopobiaceae</taxon>
        <taxon>Muricaecibacterium</taxon>
    </lineage>
</organism>
<dbReference type="GO" id="GO:0070930">
    <property type="term" value="P:trans-translation-dependent protein tagging"/>
    <property type="evidence" value="ECO:0007669"/>
    <property type="project" value="TreeGrafter"/>
</dbReference>
<dbReference type="GO" id="GO:0005829">
    <property type="term" value="C:cytosol"/>
    <property type="evidence" value="ECO:0007669"/>
    <property type="project" value="TreeGrafter"/>
</dbReference>
<evidence type="ECO:0000256" key="2">
    <source>
        <dbReference type="ARBA" id="ARBA00022884"/>
    </source>
</evidence>
<evidence type="ECO:0000256" key="1">
    <source>
        <dbReference type="ARBA" id="ARBA00022490"/>
    </source>
</evidence>
<comment type="function">
    <text evidence="3">Required for rescue of stalled ribosomes mediated by trans-translation. Binds to transfer-messenger RNA (tmRNA), required for stable association of tmRNA with ribosomes. tmRNA and SmpB together mimic tRNA shape, replacing the anticodon stem-loop with SmpB. tmRNA is encoded by the ssrA gene; the 2 termini fold to resemble tRNA(Ala) and it encodes a 'tag peptide', a short internal open reading frame. During trans-translation Ala-aminoacylated tmRNA acts like a tRNA, entering the A-site of stalled ribosomes, displacing the stalled mRNA. The ribosome then switches to translate the ORF on the tmRNA; the nascent peptide is terminated with the 'tag peptide' encoded by the tmRNA and targeted for degradation. The ribosome is freed to recommence translation, which seems to be the essential function of trans-translation.</text>
</comment>
<evidence type="ECO:0000256" key="3">
    <source>
        <dbReference type="HAMAP-Rule" id="MF_00023"/>
    </source>
</evidence>
<dbReference type="HAMAP" id="MF_00023">
    <property type="entry name" value="SmpB"/>
    <property type="match status" value="1"/>
</dbReference>
<sequence>MAKSDKPQRVPISKNRAARHEYSIEETLEAGIELRGTEVKSLRERSAQITDAFVLIRRGEAWLHGMHIQPYSHGNLWNVDADRPRRLLLHRRQIDYLEGKLKAKGTALVPLELYFDEHNRVKVLIGLGKGKKLYDKRADMAKRDSDREIARALKERNRRA</sequence>
<dbReference type="InterPro" id="IPR000037">
    <property type="entry name" value="SsrA-bd_prot"/>
</dbReference>
<dbReference type="NCBIfam" id="NF003843">
    <property type="entry name" value="PRK05422.1"/>
    <property type="match status" value="1"/>
</dbReference>
<dbReference type="Pfam" id="PF01668">
    <property type="entry name" value="SmpB"/>
    <property type="match status" value="1"/>
</dbReference>
<dbReference type="InterPro" id="IPR023620">
    <property type="entry name" value="SmpB"/>
</dbReference>
<dbReference type="GO" id="GO:0003723">
    <property type="term" value="F:RNA binding"/>
    <property type="evidence" value="ECO:0007669"/>
    <property type="project" value="UniProtKB-UniRule"/>
</dbReference>
<dbReference type="AlphaFoldDB" id="A0A4S2F4A3"/>
<keyword evidence="2 3" id="KW-0694">RNA-binding</keyword>
<gene>
    <name evidence="3 4" type="primary">smpB</name>
    <name evidence="4" type="ORF">E5334_03075</name>
</gene>
<dbReference type="Gene3D" id="2.40.280.10">
    <property type="match status" value="1"/>
</dbReference>
<dbReference type="InterPro" id="IPR020081">
    <property type="entry name" value="SsrA-bd_prot_CS"/>
</dbReference>
<evidence type="ECO:0000313" key="5">
    <source>
        <dbReference type="Proteomes" id="UP000310263"/>
    </source>
</evidence>
<dbReference type="NCBIfam" id="TIGR00086">
    <property type="entry name" value="smpB"/>
    <property type="match status" value="1"/>
</dbReference>
<dbReference type="EMBL" id="SRYE01000002">
    <property type="protein sequence ID" value="TGY62433.1"/>
    <property type="molecule type" value="Genomic_DNA"/>
</dbReference>
<dbReference type="RefSeq" id="WP_136012163.1">
    <property type="nucleotide sequence ID" value="NZ_SRYE01000002.1"/>
</dbReference>
<keyword evidence="5" id="KW-1185">Reference proteome</keyword>
<dbReference type="Proteomes" id="UP000310263">
    <property type="component" value="Unassembled WGS sequence"/>
</dbReference>
<dbReference type="GO" id="GO:0070929">
    <property type="term" value="P:trans-translation"/>
    <property type="evidence" value="ECO:0007669"/>
    <property type="project" value="UniProtKB-UniRule"/>
</dbReference>
<comment type="subcellular location">
    <subcellularLocation>
        <location evidence="3">Cytoplasm</location>
    </subcellularLocation>
    <text evidence="3">The tmRNA-SmpB complex associates with stalled 70S ribosomes.</text>
</comment>
<proteinExistence type="inferred from homology"/>
<protein>
    <recommendedName>
        <fullName evidence="3">SsrA-binding protein</fullName>
    </recommendedName>
    <alternativeName>
        <fullName evidence="3">Small protein B</fullName>
    </alternativeName>
</protein>
<dbReference type="OrthoDB" id="9805462at2"/>
<reference evidence="4 5" key="1">
    <citation type="submission" date="2019-04" db="EMBL/GenBank/DDBJ databases">
        <title>Microbes associate with the intestines of laboratory mice.</title>
        <authorList>
            <person name="Navarre W."/>
            <person name="Wong E."/>
            <person name="Huang K."/>
            <person name="Tropini C."/>
            <person name="Ng K."/>
            <person name="Yu B."/>
        </authorList>
    </citation>
    <scope>NUCLEOTIDE SEQUENCE [LARGE SCALE GENOMIC DNA]</scope>
    <source>
        <strain evidence="4 5">NM07_P-09</strain>
    </source>
</reference>
<dbReference type="PROSITE" id="PS01317">
    <property type="entry name" value="SSRP"/>
    <property type="match status" value="1"/>
</dbReference>
<evidence type="ECO:0000313" key="4">
    <source>
        <dbReference type="EMBL" id="TGY62433.1"/>
    </source>
</evidence>
<accession>A0A4S2F4A3</accession>
<comment type="similarity">
    <text evidence="3">Belongs to the SmpB family.</text>
</comment>
<name>A0A4S2F4A3_9ACTN</name>